<organism evidence="1 2">
    <name type="scientific">Mucilaginibacter gossypiicola</name>
    <dbReference type="NCBI Taxonomy" id="551995"/>
    <lineage>
        <taxon>Bacteria</taxon>
        <taxon>Pseudomonadati</taxon>
        <taxon>Bacteroidota</taxon>
        <taxon>Sphingobacteriia</taxon>
        <taxon>Sphingobacteriales</taxon>
        <taxon>Sphingobacteriaceae</taxon>
        <taxon>Mucilaginibacter</taxon>
    </lineage>
</organism>
<reference evidence="2" key="1">
    <citation type="submission" date="2016-10" db="EMBL/GenBank/DDBJ databases">
        <authorList>
            <person name="Varghese N."/>
            <person name="Submissions S."/>
        </authorList>
    </citation>
    <scope>NUCLEOTIDE SEQUENCE [LARGE SCALE GENOMIC DNA]</scope>
    <source>
        <strain evidence="2">Gh-48</strain>
    </source>
</reference>
<gene>
    <name evidence="1" type="ORF">SAMN05192574_104737</name>
</gene>
<dbReference type="AlphaFoldDB" id="A0A1H8KRG4"/>
<accession>A0A1H8KRG4</accession>
<dbReference type="OrthoDB" id="981159at2"/>
<evidence type="ECO:0000313" key="2">
    <source>
        <dbReference type="Proteomes" id="UP000198942"/>
    </source>
</evidence>
<evidence type="ECO:0000313" key="1">
    <source>
        <dbReference type="EMBL" id="SEN95455.1"/>
    </source>
</evidence>
<name>A0A1H8KRG4_9SPHI</name>
<protein>
    <recommendedName>
        <fullName evidence="3">Homeodomain-like domain-containing protein</fullName>
    </recommendedName>
</protein>
<sequence>MNNVGILTSDTALRLIGPVTTADARIVHRGEIVESVARRSHTGLSEISRKIGVSRQTLYNWFKNPILDMADIIKIGAVIEHDFSGEFPALANEEALSALKIQDADPLPGESRNQAMYYWMEKYIRLLEGYNEILCCKSDRFDSSGHKERKPVY</sequence>
<proteinExistence type="predicted"/>
<keyword evidence="2" id="KW-1185">Reference proteome</keyword>
<dbReference type="RefSeq" id="WP_091211774.1">
    <property type="nucleotide sequence ID" value="NZ_FOCL01000004.1"/>
</dbReference>
<dbReference type="Proteomes" id="UP000198942">
    <property type="component" value="Unassembled WGS sequence"/>
</dbReference>
<evidence type="ECO:0008006" key="3">
    <source>
        <dbReference type="Google" id="ProtNLM"/>
    </source>
</evidence>
<dbReference type="EMBL" id="FOCL01000004">
    <property type="protein sequence ID" value="SEN95455.1"/>
    <property type="molecule type" value="Genomic_DNA"/>
</dbReference>